<name>A0A2G8RT02_9APHY</name>
<keyword evidence="3" id="KW-1185">Reference proteome</keyword>
<dbReference type="Proteomes" id="UP000230002">
    <property type="component" value="Unassembled WGS sequence"/>
</dbReference>
<dbReference type="EMBL" id="AYKW01000056">
    <property type="protein sequence ID" value="PIL24623.1"/>
    <property type="molecule type" value="Genomic_DNA"/>
</dbReference>
<gene>
    <name evidence="2" type="ORF">GSI_12507</name>
</gene>
<evidence type="ECO:0000313" key="2">
    <source>
        <dbReference type="EMBL" id="PIL24623.1"/>
    </source>
</evidence>
<comment type="caution">
    <text evidence="2">The sequence shown here is derived from an EMBL/GenBank/DDBJ whole genome shotgun (WGS) entry which is preliminary data.</text>
</comment>
<sequence length="141" mass="15037">MRRGMLSAFNDNSTFEAVLLRDVLSVSGLAFQHASDVIQFVYPATGVLVSRFLLDLQSANRYVLHLDSSFDPNVETIVFDHATFSAASLEAPGTPSHSSKGLDVDGQKLVSPDSEGLFSEHDLGTAGTREGKDLEGGVPPA</sequence>
<proteinExistence type="predicted"/>
<evidence type="ECO:0000313" key="3">
    <source>
        <dbReference type="Proteomes" id="UP000230002"/>
    </source>
</evidence>
<dbReference type="AlphaFoldDB" id="A0A2G8RT02"/>
<organism evidence="2 3">
    <name type="scientific">Ganoderma sinense ZZ0214-1</name>
    <dbReference type="NCBI Taxonomy" id="1077348"/>
    <lineage>
        <taxon>Eukaryota</taxon>
        <taxon>Fungi</taxon>
        <taxon>Dikarya</taxon>
        <taxon>Basidiomycota</taxon>
        <taxon>Agaricomycotina</taxon>
        <taxon>Agaricomycetes</taxon>
        <taxon>Polyporales</taxon>
        <taxon>Polyporaceae</taxon>
        <taxon>Ganoderma</taxon>
    </lineage>
</organism>
<evidence type="ECO:0000256" key="1">
    <source>
        <dbReference type="SAM" id="MobiDB-lite"/>
    </source>
</evidence>
<feature type="compositionally biased region" description="Basic and acidic residues" evidence="1">
    <location>
        <begin position="118"/>
        <end position="135"/>
    </location>
</feature>
<accession>A0A2G8RT02</accession>
<protein>
    <submittedName>
        <fullName evidence="2">Uncharacterized protein</fullName>
    </submittedName>
</protein>
<reference evidence="2 3" key="1">
    <citation type="journal article" date="2015" name="Sci. Rep.">
        <title>Chromosome-level genome map provides insights into diverse defense mechanisms in the medicinal fungus Ganoderma sinense.</title>
        <authorList>
            <person name="Zhu Y."/>
            <person name="Xu J."/>
            <person name="Sun C."/>
            <person name="Zhou S."/>
            <person name="Xu H."/>
            <person name="Nelson D.R."/>
            <person name="Qian J."/>
            <person name="Song J."/>
            <person name="Luo H."/>
            <person name="Xiang L."/>
            <person name="Li Y."/>
            <person name="Xu Z."/>
            <person name="Ji A."/>
            <person name="Wang L."/>
            <person name="Lu S."/>
            <person name="Hayward A."/>
            <person name="Sun W."/>
            <person name="Li X."/>
            <person name="Schwartz D.C."/>
            <person name="Wang Y."/>
            <person name="Chen S."/>
        </authorList>
    </citation>
    <scope>NUCLEOTIDE SEQUENCE [LARGE SCALE GENOMIC DNA]</scope>
    <source>
        <strain evidence="2 3">ZZ0214-1</strain>
    </source>
</reference>
<feature type="region of interest" description="Disordered" evidence="1">
    <location>
        <begin position="90"/>
        <end position="141"/>
    </location>
</feature>